<feature type="transmembrane region" description="Helical" evidence="5">
    <location>
        <begin position="86"/>
        <end position="104"/>
    </location>
</feature>
<evidence type="ECO:0000256" key="4">
    <source>
        <dbReference type="ARBA" id="ARBA00023136"/>
    </source>
</evidence>
<dbReference type="EMBL" id="CM001436">
    <property type="protein sequence ID" value="EHQ34659.1"/>
    <property type="molecule type" value="Genomic_DNA"/>
</dbReference>
<comment type="subcellular location">
    <subcellularLocation>
        <location evidence="1">Membrane</location>
        <topology evidence="1">Multi-pass membrane protein</topology>
    </subcellularLocation>
</comment>
<keyword evidence="2 5" id="KW-0812">Transmembrane</keyword>
<keyword evidence="4 5" id="KW-0472">Membrane</keyword>
<feature type="domain" description="Yip1" evidence="6">
    <location>
        <begin position="12"/>
        <end position="176"/>
    </location>
</feature>
<evidence type="ECO:0000256" key="5">
    <source>
        <dbReference type="SAM" id="Phobius"/>
    </source>
</evidence>
<proteinExistence type="predicted"/>
<feature type="transmembrane region" description="Helical" evidence="5">
    <location>
        <begin position="125"/>
        <end position="147"/>
    </location>
</feature>
<dbReference type="AlphaFoldDB" id="H1Z2D0"/>
<organism evidence="7 8">
    <name type="scientific">Methanoplanus limicola DSM 2279</name>
    <dbReference type="NCBI Taxonomy" id="937775"/>
    <lineage>
        <taxon>Archaea</taxon>
        <taxon>Methanobacteriati</taxon>
        <taxon>Methanobacteriota</taxon>
        <taxon>Stenosarchaea group</taxon>
        <taxon>Methanomicrobia</taxon>
        <taxon>Methanomicrobiales</taxon>
        <taxon>Methanomicrobiaceae</taxon>
        <taxon>Methanoplanus</taxon>
    </lineage>
</organism>
<evidence type="ECO:0000256" key="2">
    <source>
        <dbReference type="ARBA" id="ARBA00022692"/>
    </source>
</evidence>
<dbReference type="InterPro" id="IPR006977">
    <property type="entry name" value="Yip1_dom"/>
</dbReference>
<feature type="transmembrane region" description="Helical" evidence="5">
    <location>
        <begin position="32"/>
        <end position="53"/>
    </location>
</feature>
<accession>H1Z2D0</accession>
<dbReference type="HOGENOM" id="CLU_1412385_0_0_2"/>
<dbReference type="InParanoid" id="H1Z2D0"/>
<feature type="transmembrane region" description="Helical" evidence="5">
    <location>
        <begin position="159"/>
        <end position="188"/>
    </location>
</feature>
<protein>
    <recommendedName>
        <fullName evidence="6">Yip1 domain-containing protein</fullName>
    </recommendedName>
</protein>
<evidence type="ECO:0000256" key="1">
    <source>
        <dbReference type="ARBA" id="ARBA00004141"/>
    </source>
</evidence>
<name>H1Z2D0_9EURY</name>
<dbReference type="Proteomes" id="UP000005741">
    <property type="component" value="Chromosome"/>
</dbReference>
<feature type="transmembrane region" description="Helical" evidence="5">
    <location>
        <begin position="60"/>
        <end position="80"/>
    </location>
</feature>
<reference evidence="7 8" key="1">
    <citation type="submission" date="2011-10" db="EMBL/GenBank/DDBJ databases">
        <title>The Improved High-Quality Draft genome of Methanoplanus limicola DSM 2279.</title>
        <authorList>
            <consortium name="US DOE Joint Genome Institute (JGI-PGF)"/>
            <person name="Lucas S."/>
            <person name="Copeland A."/>
            <person name="Lapidus A."/>
            <person name="Glavina del Rio T."/>
            <person name="Dalin E."/>
            <person name="Tice H."/>
            <person name="Bruce D."/>
            <person name="Goodwin L."/>
            <person name="Pitluck S."/>
            <person name="Peters L."/>
            <person name="Mikhailova N."/>
            <person name="Lu M."/>
            <person name="Kyrpides N."/>
            <person name="Mavromatis K."/>
            <person name="Ivanova N."/>
            <person name="Markowitz V."/>
            <person name="Cheng J.-F."/>
            <person name="Hugenholtz P."/>
            <person name="Woyke T."/>
            <person name="Wu D."/>
            <person name="Wirth R."/>
            <person name="Brambilla E.-M."/>
            <person name="Klenk H.-P."/>
            <person name="Eisen J.A."/>
        </authorList>
    </citation>
    <scope>NUCLEOTIDE SEQUENCE [LARGE SCALE GENOMIC DNA]</scope>
    <source>
        <strain evidence="7 8">DSM 2279</strain>
    </source>
</reference>
<dbReference type="Pfam" id="PF04893">
    <property type="entry name" value="Yip1"/>
    <property type="match status" value="1"/>
</dbReference>
<keyword evidence="8" id="KW-1185">Reference proteome</keyword>
<gene>
    <name evidence="7" type="ORF">Metlim_0524</name>
</gene>
<evidence type="ECO:0000256" key="3">
    <source>
        <dbReference type="ARBA" id="ARBA00022989"/>
    </source>
</evidence>
<dbReference type="OrthoDB" id="112431at2157"/>
<keyword evidence="3 5" id="KW-1133">Transmembrane helix</keyword>
<evidence type="ECO:0000259" key="6">
    <source>
        <dbReference type="Pfam" id="PF04893"/>
    </source>
</evidence>
<evidence type="ECO:0000313" key="7">
    <source>
        <dbReference type="EMBL" id="EHQ34659.1"/>
    </source>
</evidence>
<dbReference type="GO" id="GO:0016020">
    <property type="term" value="C:membrane"/>
    <property type="evidence" value="ECO:0007669"/>
    <property type="project" value="UniProtKB-SubCell"/>
</dbReference>
<dbReference type="RefSeq" id="WP_004076330.1">
    <property type="nucleotide sequence ID" value="NZ_CM001436.1"/>
</dbReference>
<evidence type="ECO:0000313" key="8">
    <source>
        <dbReference type="Proteomes" id="UP000005741"/>
    </source>
</evidence>
<sequence>MLDDFPEKLKSFILSPAEAFRKVKDGDTGEALVYYVVLLVIYSVLSGIVNYFRIDPIMEALYSTVPAGTVAIFDIMSIIYGIVGGIVGFFIIGIIIHLFVLIVGGKMGLEQTFKSVAYASTPGFLLGWIPVIGILFALYGIIVQIIGIRELQEVSTGRATLAVMLPVIILFGLIFIAIFFFLFAVVAATGMAA</sequence>
<dbReference type="STRING" id="937775.Metlim_0524"/>